<dbReference type="EMBL" id="NBSK02000001">
    <property type="protein sequence ID" value="KAJ0227650.1"/>
    <property type="molecule type" value="Genomic_DNA"/>
</dbReference>
<evidence type="ECO:0000313" key="2">
    <source>
        <dbReference type="EMBL" id="KAJ0227650.1"/>
    </source>
</evidence>
<gene>
    <name evidence="2" type="ORF">LSAT_V11C100029070</name>
</gene>
<reference evidence="2 3" key="1">
    <citation type="journal article" date="2017" name="Nat. Commun.">
        <title>Genome assembly with in vitro proximity ligation data and whole-genome triplication in lettuce.</title>
        <authorList>
            <person name="Reyes-Chin-Wo S."/>
            <person name="Wang Z."/>
            <person name="Yang X."/>
            <person name="Kozik A."/>
            <person name="Arikit S."/>
            <person name="Song C."/>
            <person name="Xia L."/>
            <person name="Froenicke L."/>
            <person name="Lavelle D.O."/>
            <person name="Truco M.J."/>
            <person name="Xia R."/>
            <person name="Zhu S."/>
            <person name="Xu C."/>
            <person name="Xu H."/>
            <person name="Xu X."/>
            <person name="Cox K."/>
            <person name="Korf I."/>
            <person name="Meyers B.C."/>
            <person name="Michelmore R.W."/>
        </authorList>
    </citation>
    <scope>NUCLEOTIDE SEQUENCE [LARGE SCALE GENOMIC DNA]</scope>
    <source>
        <strain evidence="3">cv. Salinas</strain>
        <tissue evidence="2">Seedlings</tissue>
    </source>
</reference>
<evidence type="ECO:0000256" key="1">
    <source>
        <dbReference type="SAM" id="MobiDB-lite"/>
    </source>
</evidence>
<sequence length="141" mass="15622">MLTSKTNYATYLVYKIGYMSHGLDFTEKTLGYGKWSPPTHRKSVVTSRHAKKGKKTLSLGVDSASPRRDSASRSGIRVEESEWTRRVLRVDSASSLKMRRNSTSGMNNSSSRMKMGMNSASWMKIALCSASLFLDSASQVA</sequence>
<keyword evidence="3" id="KW-1185">Reference proteome</keyword>
<proteinExistence type="predicted"/>
<feature type="compositionally biased region" description="Basic residues" evidence="1">
    <location>
        <begin position="39"/>
        <end position="55"/>
    </location>
</feature>
<name>A0A9R1XU73_LACSA</name>
<evidence type="ECO:0000313" key="3">
    <source>
        <dbReference type="Proteomes" id="UP000235145"/>
    </source>
</evidence>
<feature type="compositionally biased region" description="Basic and acidic residues" evidence="1">
    <location>
        <begin position="65"/>
        <end position="76"/>
    </location>
</feature>
<organism evidence="2 3">
    <name type="scientific">Lactuca sativa</name>
    <name type="common">Garden lettuce</name>
    <dbReference type="NCBI Taxonomy" id="4236"/>
    <lineage>
        <taxon>Eukaryota</taxon>
        <taxon>Viridiplantae</taxon>
        <taxon>Streptophyta</taxon>
        <taxon>Embryophyta</taxon>
        <taxon>Tracheophyta</taxon>
        <taxon>Spermatophyta</taxon>
        <taxon>Magnoliopsida</taxon>
        <taxon>eudicotyledons</taxon>
        <taxon>Gunneridae</taxon>
        <taxon>Pentapetalae</taxon>
        <taxon>asterids</taxon>
        <taxon>campanulids</taxon>
        <taxon>Asterales</taxon>
        <taxon>Asteraceae</taxon>
        <taxon>Cichorioideae</taxon>
        <taxon>Cichorieae</taxon>
        <taxon>Lactucinae</taxon>
        <taxon>Lactuca</taxon>
    </lineage>
</organism>
<feature type="region of interest" description="Disordered" evidence="1">
    <location>
        <begin position="36"/>
        <end position="76"/>
    </location>
</feature>
<protein>
    <submittedName>
        <fullName evidence="2">Uncharacterized protein</fullName>
    </submittedName>
</protein>
<comment type="caution">
    <text evidence="2">The sequence shown here is derived from an EMBL/GenBank/DDBJ whole genome shotgun (WGS) entry which is preliminary data.</text>
</comment>
<dbReference type="AlphaFoldDB" id="A0A9R1XU73"/>
<dbReference type="Proteomes" id="UP000235145">
    <property type="component" value="Unassembled WGS sequence"/>
</dbReference>
<accession>A0A9R1XU73</accession>